<evidence type="ECO:0000313" key="2">
    <source>
        <dbReference type="EMBL" id="MFC5056533.1"/>
    </source>
</evidence>
<comment type="caution">
    <text evidence="2">The sequence shown here is derived from an EMBL/GenBank/DDBJ whole genome shotgun (WGS) entry which is preliminary data.</text>
</comment>
<feature type="region of interest" description="Disordered" evidence="1">
    <location>
        <begin position="209"/>
        <end position="249"/>
    </location>
</feature>
<protein>
    <submittedName>
        <fullName evidence="2">Uncharacterized protein</fullName>
    </submittedName>
</protein>
<organism evidence="2 3">
    <name type="scientific">Saccharothrix xinjiangensis</name>
    <dbReference type="NCBI Taxonomy" id="204798"/>
    <lineage>
        <taxon>Bacteria</taxon>
        <taxon>Bacillati</taxon>
        <taxon>Actinomycetota</taxon>
        <taxon>Actinomycetes</taxon>
        <taxon>Pseudonocardiales</taxon>
        <taxon>Pseudonocardiaceae</taxon>
        <taxon>Saccharothrix</taxon>
    </lineage>
</organism>
<sequence>MHRPATVWFGPLAALWRELGGVVDQGTHPRQTRDLYLLGGMTAVVLSHGCHVVGRSDQGMVLARTAETLAVAIGHPELQAWALGTRALITESLERRSPVDAAPLDLVEQAPALVGRSRGTGVVRLLIYRARFAARAGAVGPAREAQAEARRARDLVGTGQGDLDAVGGILGFGPAKQQALDADIYYACGDHAAAERAAARTRTDHLARHRHRTPALDQPDRSPALLPRPPLLPRRLTRPHRKPGRHPVPLSLVSRRARGLSCGPPVPRARSVPAGPAVWGGFSSSAPCRC</sequence>
<reference evidence="3" key="1">
    <citation type="journal article" date="2019" name="Int. J. Syst. Evol. Microbiol.">
        <title>The Global Catalogue of Microorganisms (GCM) 10K type strain sequencing project: providing services to taxonomists for standard genome sequencing and annotation.</title>
        <authorList>
            <consortium name="The Broad Institute Genomics Platform"/>
            <consortium name="The Broad Institute Genome Sequencing Center for Infectious Disease"/>
            <person name="Wu L."/>
            <person name="Ma J."/>
        </authorList>
    </citation>
    <scope>NUCLEOTIDE SEQUENCE [LARGE SCALE GENOMIC DNA]</scope>
    <source>
        <strain evidence="3">KCTC 12848</strain>
    </source>
</reference>
<name>A0ABV9Y2N3_9PSEU</name>
<proteinExistence type="predicted"/>
<accession>A0ABV9Y2N3</accession>
<dbReference type="RefSeq" id="WP_344042190.1">
    <property type="nucleotide sequence ID" value="NZ_BAAAKE010000032.1"/>
</dbReference>
<evidence type="ECO:0000313" key="3">
    <source>
        <dbReference type="Proteomes" id="UP001595833"/>
    </source>
</evidence>
<keyword evidence="3" id="KW-1185">Reference proteome</keyword>
<dbReference type="EMBL" id="JBHSJB010000022">
    <property type="protein sequence ID" value="MFC5056533.1"/>
    <property type="molecule type" value="Genomic_DNA"/>
</dbReference>
<gene>
    <name evidence="2" type="ORF">ACFPFM_22625</name>
</gene>
<feature type="compositionally biased region" description="Basic residues" evidence="1">
    <location>
        <begin position="235"/>
        <end position="245"/>
    </location>
</feature>
<evidence type="ECO:0000256" key="1">
    <source>
        <dbReference type="SAM" id="MobiDB-lite"/>
    </source>
</evidence>
<dbReference type="Proteomes" id="UP001595833">
    <property type="component" value="Unassembled WGS sequence"/>
</dbReference>